<feature type="transmembrane region" description="Helical" evidence="3">
    <location>
        <begin position="64"/>
        <end position="82"/>
    </location>
</feature>
<evidence type="ECO:0000256" key="3">
    <source>
        <dbReference type="SAM" id="Phobius"/>
    </source>
</evidence>
<dbReference type="Gene3D" id="3.30.70.270">
    <property type="match status" value="1"/>
</dbReference>
<dbReference type="InterPro" id="IPR043128">
    <property type="entry name" value="Rev_trsase/Diguanyl_cyclase"/>
</dbReference>
<evidence type="ECO:0000256" key="4">
    <source>
        <dbReference type="SAM" id="SignalP"/>
    </source>
</evidence>
<accession>A0A7Y6TVG8</accession>
<dbReference type="Pfam" id="PF00990">
    <property type="entry name" value="GGDEF"/>
    <property type="match status" value="1"/>
</dbReference>
<evidence type="ECO:0000256" key="2">
    <source>
        <dbReference type="ARBA" id="ARBA00034247"/>
    </source>
</evidence>
<dbReference type="CDD" id="cd01949">
    <property type="entry name" value="GGDEF"/>
    <property type="match status" value="1"/>
</dbReference>
<dbReference type="FunFam" id="3.30.70.270:FF:000001">
    <property type="entry name" value="Diguanylate cyclase domain protein"/>
    <property type="match status" value="1"/>
</dbReference>
<dbReference type="NCBIfam" id="TIGR00254">
    <property type="entry name" value="GGDEF"/>
    <property type="match status" value="1"/>
</dbReference>
<dbReference type="AlphaFoldDB" id="A0A7Y6TVG8"/>
<dbReference type="SUPFAM" id="SSF55073">
    <property type="entry name" value="Nucleotide cyclase"/>
    <property type="match status" value="1"/>
</dbReference>
<keyword evidence="3" id="KW-1133">Transmembrane helix</keyword>
<keyword evidence="4" id="KW-0732">Signal</keyword>
<dbReference type="InterPro" id="IPR000160">
    <property type="entry name" value="GGDEF_dom"/>
</dbReference>
<dbReference type="PANTHER" id="PTHR45138">
    <property type="entry name" value="REGULATORY COMPONENTS OF SENSORY TRANSDUCTION SYSTEM"/>
    <property type="match status" value="1"/>
</dbReference>
<dbReference type="EC" id="2.7.7.65" evidence="1"/>
<feature type="chain" id="PRO_5031298898" description="diguanylate cyclase" evidence="4">
    <location>
        <begin position="21"/>
        <end position="393"/>
    </location>
</feature>
<dbReference type="GO" id="GO:1902201">
    <property type="term" value="P:negative regulation of bacterial-type flagellum-dependent cell motility"/>
    <property type="evidence" value="ECO:0007669"/>
    <property type="project" value="TreeGrafter"/>
</dbReference>
<dbReference type="GO" id="GO:0043709">
    <property type="term" value="P:cell adhesion involved in single-species biofilm formation"/>
    <property type="evidence" value="ECO:0007669"/>
    <property type="project" value="TreeGrafter"/>
</dbReference>
<proteinExistence type="predicted"/>
<reference evidence="6 7" key="1">
    <citation type="submission" date="2020-06" db="EMBL/GenBank/DDBJ databases">
        <title>Schlegella sp. ID0723 isolated from air conditioner.</title>
        <authorList>
            <person name="Kim D.Y."/>
            <person name="Kim D.-U."/>
        </authorList>
    </citation>
    <scope>NUCLEOTIDE SEQUENCE [LARGE SCALE GENOMIC DNA]</scope>
    <source>
        <strain evidence="6 7">ID0723</strain>
    </source>
</reference>
<feature type="transmembrane region" description="Helical" evidence="3">
    <location>
        <begin position="186"/>
        <end position="207"/>
    </location>
</feature>
<evidence type="ECO:0000313" key="6">
    <source>
        <dbReference type="EMBL" id="NUZ05104.1"/>
    </source>
</evidence>
<gene>
    <name evidence="6" type="ORF">HQN59_04935</name>
</gene>
<evidence type="ECO:0000256" key="1">
    <source>
        <dbReference type="ARBA" id="ARBA00012528"/>
    </source>
</evidence>
<comment type="caution">
    <text evidence="6">The sequence shown here is derived from an EMBL/GenBank/DDBJ whole genome shotgun (WGS) entry which is preliminary data.</text>
</comment>
<dbReference type="PROSITE" id="PS50887">
    <property type="entry name" value="GGDEF"/>
    <property type="match status" value="1"/>
</dbReference>
<feature type="transmembrane region" description="Helical" evidence="3">
    <location>
        <begin position="94"/>
        <end position="113"/>
    </location>
</feature>
<feature type="transmembrane region" description="Helical" evidence="3">
    <location>
        <begin position="6"/>
        <end position="30"/>
    </location>
</feature>
<feature type="transmembrane region" description="Helical" evidence="3">
    <location>
        <begin position="37"/>
        <end position="58"/>
    </location>
</feature>
<organism evidence="6 7">
    <name type="scientific">Piscinibacter koreensis</name>
    <dbReference type="NCBI Taxonomy" id="2742824"/>
    <lineage>
        <taxon>Bacteria</taxon>
        <taxon>Pseudomonadati</taxon>
        <taxon>Pseudomonadota</taxon>
        <taxon>Betaproteobacteria</taxon>
        <taxon>Burkholderiales</taxon>
        <taxon>Sphaerotilaceae</taxon>
        <taxon>Piscinibacter</taxon>
    </lineage>
</organism>
<protein>
    <recommendedName>
        <fullName evidence="1">diguanylate cyclase</fullName>
        <ecNumber evidence="1">2.7.7.65</ecNumber>
    </recommendedName>
</protein>
<dbReference type="EMBL" id="JABWMJ010000002">
    <property type="protein sequence ID" value="NUZ05104.1"/>
    <property type="molecule type" value="Genomic_DNA"/>
</dbReference>
<feature type="domain" description="GGDEF" evidence="5">
    <location>
        <begin position="249"/>
        <end position="380"/>
    </location>
</feature>
<feature type="transmembrane region" description="Helical" evidence="3">
    <location>
        <begin position="119"/>
        <end position="136"/>
    </location>
</feature>
<keyword evidence="3" id="KW-0812">Transmembrane</keyword>
<dbReference type="InterPro" id="IPR029787">
    <property type="entry name" value="Nucleotide_cyclase"/>
</dbReference>
<dbReference type="InterPro" id="IPR050469">
    <property type="entry name" value="Diguanylate_Cyclase"/>
</dbReference>
<name>A0A7Y6TVG8_9BURK</name>
<comment type="catalytic activity">
    <reaction evidence="2">
        <text>2 GTP = 3',3'-c-di-GMP + 2 diphosphate</text>
        <dbReference type="Rhea" id="RHEA:24898"/>
        <dbReference type="ChEBI" id="CHEBI:33019"/>
        <dbReference type="ChEBI" id="CHEBI:37565"/>
        <dbReference type="ChEBI" id="CHEBI:58805"/>
        <dbReference type="EC" id="2.7.7.65"/>
    </reaction>
</comment>
<evidence type="ECO:0000259" key="5">
    <source>
        <dbReference type="PROSITE" id="PS50887"/>
    </source>
</evidence>
<feature type="signal peptide" evidence="4">
    <location>
        <begin position="1"/>
        <end position="20"/>
    </location>
</feature>
<dbReference type="Proteomes" id="UP000529637">
    <property type="component" value="Unassembled WGS sequence"/>
</dbReference>
<dbReference type="GO" id="GO:0005886">
    <property type="term" value="C:plasma membrane"/>
    <property type="evidence" value="ECO:0007669"/>
    <property type="project" value="TreeGrafter"/>
</dbReference>
<sequence length="393" mass="41602">MYLDVGSLLTLMLVSVLATAAAVAAVMGFAAGTAARWVVAAGLVHAAAWGSFLLAAPIHDRGFSTLWIGLLGVSFACMWRAVCCWTGRQPCKRVLAATLVLTPLGYGLGFENYPFRVGWSNAGLCIAMALVCVAALQRAPHVGRRWRGVLVAGLGPLAAITLARGILGAFFTASYPELRTPHPVNVAGALLGHVALALTTLAFCLGWREETENALRARADTDPLTGLLNRRAWLERAEQMLSAARRYGESVALLLLDVDHFKRLNDTLGHQAGDEALTAIGRTLAREIRAGDLACRWGGEEFCVLVRHAAAAEGRLADARLRRSMAREFAGTPDRAVTFSSGLAVFGPELGTIAELIRSADAALYRAKALGRGRLIAADTPAAGIAEPELAAA</sequence>
<dbReference type="PANTHER" id="PTHR45138:SF9">
    <property type="entry name" value="DIGUANYLATE CYCLASE DGCM-RELATED"/>
    <property type="match status" value="1"/>
</dbReference>
<dbReference type="SMART" id="SM00267">
    <property type="entry name" value="GGDEF"/>
    <property type="match status" value="1"/>
</dbReference>
<evidence type="ECO:0000313" key="7">
    <source>
        <dbReference type="Proteomes" id="UP000529637"/>
    </source>
</evidence>
<keyword evidence="3" id="KW-0472">Membrane</keyword>
<dbReference type="GO" id="GO:0052621">
    <property type="term" value="F:diguanylate cyclase activity"/>
    <property type="evidence" value="ECO:0007669"/>
    <property type="project" value="UniProtKB-EC"/>
</dbReference>
<feature type="transmembrane region" description="Helical" evidence="3">
    <location>
        <begin position="148"/>
        <end position="174"/>
    </location>
</feature>
<keyword evidence="7" id="KW-1185">Reference proteome</keyword>
<dbReference type="RefSeq" id="WP_176066698.1">
    <property type="nucleotide sequence ID" value="NZ_JABWMJ010000002.1"/>
</dbReference>